<keyword evidence="3" id="KW-1185">Reference proteome</keyword>
<dbReference type="RefSeq" id="WP_134490391.1">
    <property type="nucleotide sequence ID" value="NZ_SOEZ01000046.1"/>
</dbReference>
<dbReference type="AlphaFoldDB" id="A0A4R8UFK7"/>
<proteinExistence type="predicted"/>
<dbReference type="InterPro" id="IPR024078">
    <property type="entry name" value="LmbE-like_dom_sf"/>
</dbReference>
<dbReference type="OrthoDB" id="5123489at2"/>
<dbReference type="EMBL" id="SOEZ01000046">
    <property type="protein sequence ID" value="TFB50353.1"/>
    <property type="molecule type" value="Genomic_DNA"/>
</dbReference>
<protein>
    <submittedName>
        <fullName evidence="2">Uncharacterized protein</fullName>
    </submittedName>
</protein>
<gene>
    <name evidence="2" type="ORF">E3O23_09390</name>
</gene>
<evidence type="ECO:0000313" key="3">
    <source>
        <dbReference type="Proteomes" id="UP000297866"/>
    </source>
</evidence>
<evidence type="ECO:0000313" key="2">
    <source>
        <dbReference type="EMBL" id="TFB50353.1"/>
    </source>
</evidence>
<dbReference type="Proteomes" id="UP000297866">
    <property type="component" value="Unassembled WGS sequence"/>
</dbReference>
<reference evidence="2 3" key="1">
    <citation type="submission" date="2019-03" db="EMBL/GenBank/DDBJ databases">
        <title>Genomics of glacier-inhabiting Cryobacterium strains.</title>
        <authorList>
            <person name="Liu Q."/>
            <person name="Xin Y.-H."/>
        </authorList>
    </citation>
    <scope>NUCLEOTIDE SEQUENCE [LARGE SCALE GENOMIC DNA]</scope>
    <source>
        <strain evidence="2 3">Sr47</strain>
    </source>
</reference>
<feature type="transmembrane region" description="Helical" evidence="1">
    <location>
        <begin position="287"/>
        <end position="307"/>
    </location>
</feature>
<name>A0A4R8UFK7_9MICO</name>
<keyword evidence="1" id="KW-0812">Transmembrane</keyword>
<dbReference type="SUPFAM" id="SSF102588">
    <property type="entry name" value="LmbE-like"/>
    <property type="match status" value="1"/>
</dbReference>
<accession>A0A4R8UFK7</accession>
<evidence type="ECO:0000256" key="1">
    <source>
        <dbReference type="SAM" id="Phobius"/>
    </source>
</evidence>
<feature type="transmembrane region" description="Helical" evidence="1">
    <location>
        <begin position="222"/>
        <end position="244"/>
    </location>
</feature>
<keyword evidence="1" id="KW-0472">Membrane</keyword>
<feature type="transmembrane region" description="Helical" evidence="1">
    <location>
        <begin position="256"/>
        <end position="275"/>
    </location>
</feature>
<feature type="transmembrane region" description="Helical" evidence="1">
    <location>
        <begin position="196"/>
        <end position="216"/>
    </location>
</feature>
<organism evidence="2 3">
    <name type="scientific">Cryobacterium tagatosivorans</name>
    <dbReference type="NCBI Taxonomy" id="1259199"/>
    <lineage>
        <taxon>Bacteria</taxon>
        <taxon>Bacillati</taxon>
        <taxon>Actinomycetota</taxon>
        <taxon>Actinomycetes</taxon>
        <taxon>Micrococcales</taxon>
        <taxon>Microbacteriaceae</taxon>
        <taxon>Cryobacterium</taxon>
    </lineage>
</organism>
<comment type="caution">
    <text evidence="2">The sequence shown here is derived from an EMBL/GenBank/DDBJ whole genome shotgun (WGS) entry which is preliminary data.</text>
</comment>
<sequence length="311" mass="31670">MVMSGSEERVVFVLDRPGDEALLTGGTIARLRADGAGVTVLFGALAQGEADAAAAGLAELAVTESRTLPAASAERDSALREAVAEARATAVVIGSAEDGLRESATRAADALGAPVFLARRVTQAAGRRLVAIDVSDVLECKRAALAAYPCRWTVTDGAVGLPDGTLLAVTGTETFLRREPDARLVPDIPPTRGARLATAAVSLVLGVAFGLLGTVAHQGVLVIGPVTVPIGLILALLAVTALLVGLRLVFGDRMAVLSAAIGLLGAIFLLSLRSTGGSVLIPAGLPGTLWTIVPALVATFVLSWPNLPAKR</sequence>
<keyword evidence="1" id="KW-1133">Transmembrane helix</keyword>